<sequence length="104" mass="11919">MKTRIKKQPVRRSSFALAATAILVLILGTPPANAEEVPREYIYGAELMTPNERDAYRQGLQQAPTDEARGQYRHRHRQQLQKRAQQRGKHLDEKGLVRGQGSER</sequence>
<evidence type="ECO:0008006" key="5">
    <source>
        <dbReference type="Google" id="ProtNLM"/>
    </source>
</evidence>
<keyword evidence="2" id="KW-0732">Signal</keyword>
<reference evidence="3" key="1">
    <citation type="submission" date="2020-10" db="EMBL/GenBank/DDBJ databases">
        <title>Connecting structure to function with the recovery of over 1000 high-quality activated sludge metagenome-assembled genomes encoding full-length rRNA genes using long-read sequencing.</title>
        <authorList>
            <person name="Singleton C.M."/>
            <person name="Petriglieri F."/>
            <person name="Kristensen J.M."/>
            <person name="Kirkegaard R.H."/>
            <person name="Michaelsen T.Y."/>
            <person name="Andersen M.H."/>
            <person name="Karst S.M."/>
            <person name="Dueholm M.S."/>
            <person name="Nielsen P.H."/>
            <person name="Albertsen M."/>
        </authorList>
    </citation>
    <scope>NUCLEOTIDE SEQUENCE</scope>
    <source>
        <strain evidence="3">Hirt_18-Q3-R61-65_BATAC.395</strain>
    </source>
</reference>
<evidence type="ECO:0000313" key="4">
    <source>
        <dbReference type="Proteomes" id="UP000886689"/>
    </source>
</evidence>
<comment type="caution">
    <text evidence="3">The sequence shown here is derived from an EMBL/GenBank/DDBJ whole genome shotgun (WGS) entry which is preliminary data.</text>
</comment>
<dbReference type="EMBL" id="JADJUC010000007">
    <property type="protein sequence ID" value="MBK8524165.1"/>
    <property type="molecule type" value="Genomic_DNA"/>
</dbReference>
<dbReference type="AlphaFoldDB" id="A0A9D7K0E0"/>
<dbReference type="Proteomes" id="UP000886689">
    <property type="component" value="Unassembled WGS sequence"/>
</dbReference>
<evidence type="ECO:0000313" key="3">
    <source>
        <dbReference type="EMBL" id="MBK8524165.1"/>
    </source>
</evidence>
<feature type="signal peptide" evidence="2">
    <location>
        <begin position="1"/>
        <end position="34"/>
    </location>
</feature>
<gene>
    <name evidence="3" type="ORF">IPL58_08565</name>
</gene>
<evidence type="ECO:0000256" key="1">
    <source>
        <dbReference type="SAM" id="MobiDB-lite"/>
    </source>
</evidence>
<feature type="compositionally biased region" description="Basic and acidic residues" evidence="1">
    <location>
        <begin position="89"/>
        <end position="104"/>
    </location>
</feature>
<protein>
    <recommendedName>
        <fullName evidence="5">DUF4148 domain-containing protein</fullName>
    </recommendedName>
</protein>
<name>A0A9D7K0E0_9PROT</name>
<evidence type="ECO:0000256" key="2">
    <source>
        <dbReference type="SAM" id="SignalP"/>
    </source>
</evidence>
<proteinExistence type="predicted"/>
<feature type="chain" id="PRO_5038833644" description="DUF4148 domain-containing protein" evidence="2">
    <location>
        <begin position="35"/>
        <end position="104"/>
    </location>
</feature>
<organism evidence="3 4">
    <name type="scientific">Candidatus Proximibacter danicus</name>
    <dbReference type="NCBI Taxonomy" id="2954365"/>
    <lineage>
        <taxon>Bacteria</taxon>
        <taxon>Pseudomonadati</taxon>
        <taxon>Pseudomonadota</taxon>
        <taxon>Betaproteobacteria</taxon>
        <taxon>Candidatus Proximibacter</taxon>
    </lineage>
</organism>
<feature type="region of interest" description="Disordered" evidence="1">
    <location>
        <begin position="53"/>
        <end position="104"/>
    </location>
</feature>
<feature type="compositionally biased region" description="Basic residues" evidence="1">
    <location>
        <begin position="71"/>
        <end position="88"/>
    </location>
</feature>
<accession>A0A9D7K0E0</accession>